<dbReference type="Proteomes" id="UP000321479">
    <property type="component" value="Chromosome"/>
</dbReference>
<dbReference type="RefSeq" id="WP_147031046.1">
    <property type="nucleotide sequence ID" value="NZ_CP042436.1"/>
</dbReference>
<evidence type="ECO:0000313" key="2">
    <source>
        <dbReference type="Proteomes" id="UP000321479"/>
    </source>
</evidence>
<proteinExistence type="predicted"/>
<dbReference type="OrthoDB" id="673795at2"/>
<organism evidence="1 2">
    <name type="scientific">Mucilaginibacter ginsenosidivorans</name>
    <dbReference type="NCBI Taxonomy" id="398053"/>
    <lineage>
        <taxon>Bacteria</taxon>
        <taxon>Pseudomonadati</taxon>
        <taxon>Bacteroidota</taxon>
        <taxon>Sphingobacteriia</taxon>
        <taxon>Sphingobacteriales</taxon>
        <taxon>Sphingobacteriaceae</taxon>
        <taxon>Mucilaginibacter</taxon>
    </lineage>
</organism>
<sequence>MKRKRLTFLFFSFTGYSFRVPRHRRIRRTAIWLLAIFLPGVRTAEAQFAGGFFNQQSTKEKLMAEQILGLDTYLGEIKTGYQITESGLHAAQDLKGGTFSLHTAYFNSLQQVSPAVQRNPKGKAIAELYRQLCSQFSAELSWQQQKKQLSQPEMQYLQKISANVQKMAGEDLSATADVLTPGKLQLTDQQRLDRLDKLYASMKDKAAFTASFTVKCRQLALARQRAAADRTQLKQLYGIQ</sequence>
<dbReference type="AlphaFoldDB" id="A0A5B8UU94"/>
<accession>A0A5B8UU94</accession>
<evidence type="ECO:0008006" key="3">
    <source>
        <dbReference type="Google" id="ProtNLM"/>
    </source>
</evidence>
<gene>
    <name evidence="1" type="ORF">FRZ54_07670</name>
</gene>
<protein>
    <recommendedName>
        <fullName evidence="3">TerB family tellurite resistance protein</fullName>
    </recommendedName>
</protein>
<reference evidence="1 2" key="1">
    <citation type="journal article" date="2017" name="Curr. Microbiol.">
        <title>Mucilaginibacter ginsenosidivorans sp. nov., Isolated from Soil of Ginseng Field.</title>
        <authorList>
            <person name="Kim M.M."/>
            <person name="Siddiqi M.Z."/>
            <person name="Im W.T."/>
        </authorList>
    </citation>
    <scope>NUCLEOTIDE SEQUENCE [LARGE SCALE GENOMIC DNA]</scope>
    <source>
        <strain evidence="1 2">Gsoil 3017</strain>
    </source>
</reference>
<keyword evidence="2" id="KW-1185">Reference proteome</keyword>
<dbReference type="KEGG" id="mgin:FRZ54_07670"/>
<evidence type="ECO:0000313" key="1">
    <source>
        <dbReference type="EMBL" id="QEC62469.1"/>
    </source>
</evidence>
<name>A0A5B8UU94_9SPHI</name>
<dbReference type="EMBL" id="CP042436">
    <property type="protein sequence ID" value="QEC62469.1"/>
    <property type="molecule type" value="Genomic_DNA"/>
</dbReference>